<dbReference type="EMBL" id="MU795292">
    <property type="protein sequence ID" value="KAJ3807591.1"/>
    <property type="molecule type" value="Genomic_DNA"/>
</dbReference>
<accession>A0ACC1TTB6</accession>
<keyword evidence="2" id="KW-1185">Reference proteome</keyword>
<reference evidence="1" key="1">
    <citation type="submission" date="2022-09" db="EMBL/GenBank/DDBJ databases">
        <title>A Global Phylogenomic Analysis of the Shiitake Genus Lentinula.</title>
        <authorList>
            <consortium name="DOE Joint Genome Institute"/>
            <person name="Sierra-Patev S."/>
            <person name="Min B."/>
            <person name="Naranjo-Ortiz M."/>
            <person name="Looney B."/>
            <person name="Konkel Z."/>
            <person name="Slot J.C."/>
            <person name="Sakamoto Y."/>
            <person name="Steenwyk J.L."/>
            <person name="Rokas A."/>
            <person name="Carro J."/>
            <person name="Camarero S."/>
            <person name="Ferreira P."/>
            <person name="Molpeceres G."/>
            <person name="Ruiz-Duenas F.J."/>
            <person name="Serrano A."/>
            <person name="Henrissat B."/>
            <person name="Drula E."/>
            <person name="Hughes K.W."/>
            <person name="Mata J.L."/>
            <person name="Ishikawa N.K."/>
            <person name="Vargas-Isla R."/>
            <person name="Ushijima S."/>
            <person name="Smith C.A."/>
            <person name="Ahrendt S."/>
            <person name="Andreopoulos W."/>
            <person name="He G."/>
            <person name="Labutti K."/>
            <person name="Lipzen A."/>
            <person name="Ng V."/>
            <person name="Riley R."/>
            <person name="Sandor L."/>
            <person name="Barry K."/>
            <person name="Martinez A.T."/>
            <person name="Xiao Y."/>
            <person name="Gibbons J.G."/>
            <person name="Terashima K."/>
            <person name="Grigoriev I.V."/>
            <person name="Hibbett D.S."/>
        </authorList>
    </citation>
    <scope>NUCLEOTIDE SEQUENCE</scope>
    <source>
        <strain evidence="1">TMI1499</strain>
    </source>
</reference>
<sequence>LLDDIPRSQTAESDKAVKKACHPDTRTKVISRIAEWVSGSDTQRIFWLNGPPASGKSSIIAEVIKKFDPTTVTNLSRKVAVVDFLCTRVLVESGNANIIIPTLAYQLAEKDLRYRRNLSPS</sequence>
<evidence type="ECO:0000313" key="1">
    <source>
        <dbReference type="EMBL" id="KAJ3807591.1"/>
    </source>
</evidence>
<evidence type="ECO:0000313" key="2">
    <source>
        <dbReference type="Proteomes" id="UP001163835"/>
    </source>
</evidence>
<dbReference type="Proteomes" id="UP001163835">
    <property type="component" value="Unassembled WGS sequence"/>
</dbReference>
<gene>
    <name evidence="1" type="ORF">F5876DRAFT_47773</name>
</gene>
<organism evidence="1 2">
    <name type="scientific">Lentinula aff. lateritia</name>
    <dbReference type="NCBI Taxonomy" id="2804960"/>
    <lineage>
        <taxon>Eukaryota</taxon>
        <taxon>Fungi</taxon>
        <taxon>Dikarya</taxon>
        <taxon>Basidiomycota</taxon>
        <taxon>Agaricomycotina</taxon>
        <taxon>Agaricomycetes</taxon>
        <taxon>Agaricomycetidae</taxon>
        <taxon>Agaricales</taxon>
        <taxon>Marasmiineae</taxon>
        <taxon>Omphalotaceae</taxon>
        <taxon>Lentinula</taxon>
    </lineage>
</organism>
<comment type="caution">
    <text evidence="1">The sequence shown here is derived from an EMBL/GenBank/DDBJ whole genome shotgun (WGS) entry which is preliminary data.</text>
</comment>
<protein>
    <submittedName>
        <fullName evidence="1">Uncharacterized protein</fullName>
    </submittedName>
</protein>
<proteinExistence type="predicted"/>
<name>A0ACC1TTB6_9AGAR</name>
<feature type="non-terminal residue" evidence="1">
    <location>
        <position position="1"/>
    </location>
</feature>